<feature type="region of interest" description="Disordered" evidence="11">
    <location>
        <begin position="114"/>
        <end position="133"/>
    </location>
</feature>
<comment type="function">
    <text evidence="10">Guanine nucleotide-exchange factor (GEF) required for the formation or budding of transport vesicles from the ER.</text>
</comment>
<dbReference type="GO" id="GO:0016874">
    <property type="term" value="F:ligase activity"/>
    <property type="evidence" value="ECO:0007669"/>
    <property type="project" value="UniProtKB-KW"/>
</dbReference>
<keyword evidence="7 10" id="KW-0653">Protein transport</keyword>
<keyword evidence="13" id="KW-1185">Reference proteome</keyword>
<comment type="subcellular location">
    <subcellularLocation>
        <location evidence="10">Endoplasmic reticulum membrane</location>
        <topology evidence="10">Single-pass type II membrane protein</topology>
    </subcellularLocation>
    <subcellularLocation>
        <location evidence="10">Golgi apparatus membrane</location>
        <topology evidence="10">Single-pass type II membrane protein</topology>
    </subcellularLocation>
</comment>
<dbReference type="GO" id="GO:0015031">
    <property type="term" value="P:protein transport"/>
    <property type="evidence" value="ECO:0007669"/>
    <property type="project" value="UniProtKB-KW"/>
</dbReference>
<evidence type="ECO:0000256" key="4">
    <source>
        <dbReference type="ARBA" id="ARBA00022737"/>
    </source>
</evidence>
<evidence type="ECO:0000256" key="9">
    <source>
        <dbReference type="ARBA" id="ARBA00023136"/>
    </source>
</evidence>
<dbReference type="GO" id="GO:0003400">
    <property type="term" value="P:regulation of COPII vesicle coating"/>
    <property type="evidence" value="ECO:0007669"/>
    <property type="project" value="UniProtKB-UniRule"/>
</dbReference>
<dbReference type="InterPro" id="IPR045260">
    <property type="entry name" value="Sec12-like"/>
</dbReference>
<keyword evidence="2 10" id="KW-0853">WD repeat</keyword>
<organism evidence="12 13">
    <name type="scientific">Imshaugia aleurites</name>
    <dbReference type="NCBI Taxonomy" id="172621"/>
    <lineage>
        <taxon>Eukaryota</taxon>
        <taxon>Fungi</taxon>
        <taxon>Dikarya</taxon>
        <taxon>Ascomycota</taxon>
        <taxon>Pezizomycotina</taxon>
        <taxon>Lecanoromycetes</taxon>
        <taxon>OSLEUM clade</taxon>
        <taxon>Lecanoromycetidae</taxon>
        <taxon>Lecanorales</taxon>
        <taxon>Lecanorineae</taxon>
        <taxon>Parmeliaceae</taxon>
        <taxon>Imshaugia</taxon>
    </lineage>
</organism>
<dbReference type="Proteomes" id="UP000664534">
    <property type="component" value="Unassembled WGS sequence"/>
</dbReference>
<dbReference type="PANTHER" id="PTHR23284">
    <property type="entry name" value="PROLACTIN REGULATORY ELEMENT BINDING PROTEIN"/>
    <property type="match status" value="1"/>
</dbReference>
<proteinExistence type="inferred from homology"/>
<dbReference type="InterPro" id="IPR015943">
    <property type="entry name" value="WD40/YVTN_repeat-like_dom_sf"/>
</dbReference>
<evidence type="ECO:0000256" key="7">
    <source>
        <dbReference type="ARBA" id="ARBA00022927"/>
    </source>
</evidence>
<keyword evidence="9" id="KW-0472">Membrane</keyword>
<keyword evidence="1 10" id="KW-0813">Transport</keyword>
<comment type="similarity">
    <text evidence="10">Belongs to the WD repeat SEC12 family.</text>
</comment>
<protein>
    <recommendedName>
        <fullName evidence="10">Guanine nucleotide-exchange factor SEC12</fullName>
    </recommendedName>
</protein>
<evidence type="ECO:0000313" key="12">
    <source>
        <dbReference type="EMBL" id="CAF9904565.1"/>
    </source>
</evidence>
<keyword evidence="8" id="KW-1133">Transmembrane helix</keyword>
<evidence type="ECO:0000256" key="5">
    <source>
        <dbReference type="ARBA" id="ARBA00022824"/>
    </source>
</evidence>
<evidence type="ECO:0000256" key="2">
    <source>
        <dbReference type="ARBA" id="ARBA00022574"/>
    </source>
</evidence>
<evidence type="ECO:0000256" key="6">
    <source>
        <dbReference type="ARBA" id="ARBA00022892"/>
    </source>
</evidence>
<dbReference type="GO" id="GO:0000139">
    <property type="term" value="C:Golgi membrane"/>
    <property type="evidence" value="ECO:0007669"/>
    <property type="project" value="UniProtKB-SubCell"/>
</dbReference>
<dbReference type="GO" id="GO:0006888">
    <property type="term" value="P:endoplasmic reticulum to Golgi vesicle-mediated transport"/>
    <property type="evidence" value="ECO:0007669"/>
    <property type="project" value="UniProtKB-UniRule"/>
</dbReference>
<comment type="caution">
    <text evidence="12">The sequence shown here is derived from an EMBL/GenBank/DDBJ whole genome shotgun (WGS) entry which is preliminary data.</text>
</comment>
<name>A0A8H3I5Y7_9LECA</name>
<keyword evidence="12" id="KW-0436">Ligase</keyword>
<dbReference type="AlphaFoldDB" id="A0A8H3I5Y7"/>
<gene>
    <name evidence="12" type="primary">GRS1_2</name>
    <name evidence="12" type="ORF">IMSHALPRED_000108</name>
</gene>
<dbReference type="GO" id="GO:0005789">
    <property type="term" value="C:endoplasmic reticulum membrane"/>
    <property type="evidence" value="ECO:0007669"/>
    <property type="project" value="UniProtKB-SubCell"/>
</dbReference>
<evidence type="ECO:0000256" key="11">
    <source>
        <dbReference type="SAM" id="MobiDB-lite"/>
    </source>
</evidence>
<dbReference type="Gene3D" id="2.130.10.10">
    <property type="entry name" value="YVTN repeat-like/Quinoprotein amine dehydrogenase"/>
    <property type="match status" value="1"/>
</dbReference>
<dbReference type="OrthoDB" id="2013972at2759"/>
<keyword evidence="3" id="KW-0812">Transmembrane</keyword>
<sequence length="670" mass="72074">MAPPPLPSAKITLTYPLYAADFDPQNSDFLLVGGGGGEGRSGVGNKITLLNTSKKAELSEVVDINLSRDEDSVTSLAYAQSTEQWATAFAGINSPNAEHQRGKNEHLRSFLLEYPPRRKAGGDGEDSQTEKATEYKGETKALGKASLFAPSAAKTKETFQRVLRLSKRKKNNGPRLGAVATGLAPIGEIVFFAADTSRPGPDDIKGRIKLEEKQEAADVDITGLEGDDGREEGKFRVAYCTDYEVYVTDVDYSKKDNGTPQGIQNIHGTPHPDVFASNKARPKFRCLRFITPTLLLLLQNKVNGTGAELLLLEISGVVTLRKSLPKKIKSATAMAVALLPTASYSQIDQHAIAIAGADTSITVLTVDRFTSSPYGKIKFRSHSVLPSVHPTSITSLAFSTFNPPGTPWNTTAPQYLKLASTSIANTCVVHTFPLTPHPSPPPKDQPAHYLLKAPVRSSVTQNTISTLVALLAIAIGAFFLQAFTEIRGGTPEYLGAKGWLSKPIHDWIARPYMFEDGYLSAASSHAKMTSEAVKTSLSAASDAVQTPIDAVHSATLQAQKKLGLRDLLKRRDTGSDTTDNANDGTDIIVKHSPAEGGETALSAELRDSNQLLEGEHKATRWEELKVQEKETWKKRLVDAGEWTSAEGEAVLKGVFFSGLANAVGGIVGNA</sequence>
<dbReference type="EMBL" id="CAJPDT010000001">
    <property type="protein sequence ID" value="CAF9904565.1"/>
    <property type="molecule type" value="Genomic_DNA"/>
</dbReference>
<evidence type="ECO:0000256" key="8">
    <source>
        <dbReference type="ARBA" id="ARBA00022989"/>
    </source>
</evidence>
<evidence type="ECO:0000313" key="13">
    <source>
        <dbReference type="Proteomes" id="UP000664534"/>
    </source>
</evidence>
<dbReference type="PANTHER" id="PTHR23284:SF0">
    <property type="entry name" value="PROLACTIN REGULATORY ELEMENT-BINDING PROTEIN"/>
    <property type="match status" value="1"/>
</dbReference>
<reference evidence="12" key="1">
    <citation type="submission" date="2021-03" db="EMBL/GenBank/DDBJ databases">
        <authorList>
            <person name="Tagirdzhanova G."/>
        </authorList>
    </citation>
    <scope>NUCLEOTIDE SEQUENCE</scope>
</reference>
<accession>A0A8H3I5Y7</accession>
<evidence type="ECO:0000256" key="3">
    <source>
        <dbReference type="ARBA" id="ARBA00022692"/>
    </source>
</evidence>
<dbReference type="GO" id="GO:0005085">
    <property type="term" value="F:guanyl-nucleotide exchange factor activity"/>
    <property type="evidence" value="ECO:0007669"/>
    <property type="project" value="InterPro"/>
</dbReference>
<evidence type="ECO:0000256" key="1">
    <source>
        <dbReference type="ARBA" id="ARBA00022448"/>
    </source>
</evidence>
<keyword evidence="4 10" id="KW-0677">Repeat</keyword>
<evidence type="ECO:0000256" key="10">
    <source>
        <dbReference type="RuleBase" id="RU369019"/>
    </source>
</evidence>
<keyword evidence="5 10" id="KW-0256">Endoplasmic reticulum</keyword>
<keyword evidence="6" id="KW-0931">ER-Golgi transport</keyword>